<evidence type="ECO:0000313" key="2">
    <source>
        <dbReference type="EMBL" id="KAG6956729.1"/>
    </source>
</evidence>
<accession>A0A8J5IH19</accession>
<sequence length="71" mass="7699">MLPLLTQRFKRIHVLTFSPAKPPRGRVTKANPRGEPAKQSRAVFAEAGPAPSSSASRALHSPVHTIFISRA</sequence>
<dbReference type="Proteomes" id="UP000709295">
    <property type="component" value="Unassembled WGS sequence"/>
</dbReference>
<dbReference type="AlphaFoldDB" id="A0A8J5IH19"/>
<evidence type="ECO:0000313" key="3">
    <source>
        <dbReference type="Proteomes" id="UP000709295"/>
    </source>
</evidence>
<comment type="caution">
    <text evidence="2">The sequence shown here is derived from an EMBL/GenBank/DDBJ whole genome shotgun (WGS) entry which is preliminary data.</text>
</comment>
<protein>
    <submittedName>
        <fullName evidence="2">Uncharacterized protein</fullName>
    </submittedName>
</protein>
<feature type="region of interest" description="Disordered" evidence="1">
    <location>
        <begin position="20"/>
        <end position="40"/>
    </location>
</feature>
<reference evidence="2" key="1">
    <citation type="submission" date="2021-01" db="EMBL/GenBank/DDBJ databases">
        <title>Phytophthora aleatoria, a newly-described species from Pinus radiata is distinct from Phytophthora cactorum isolates based on comparative genomics.</title>
        <authorList>
            <person name="Mcdougal R."/>
            <person name="Panda P."/>
            <person name="Williams N."/>
            <person name="Studholme D.J."/>
        </authorList>
    </citation>
    <scope>NUCLEOTIDE SEQUENCE</scope>
    <source>
        <strain evidence="2">NZFS 4037</strain>
    </source>
</reference>
<dbReference type="EMBL" id="JAENGY010000779">
    <property type="protein sequence ID" value="KAG6956729.1"/>
    <property type="molecule type" value="Genomic_DNA"/>
</dbReference>
<evidence type="ECO:0000256" key="1">
    <source>
        <dbReference type="SAM" id="MobiDB-lite"/>
    </source>
</evidence>
<name>A0A8J5IH19_9STRA</name>
<gene>
    <name evidence="2" type="ORF">JG688_00011289</name>
</gene>
<keyword evidence="3" id="KW-1185">Reference proteome</keyword>
<organism evidence="2 3">
    <name type="scientific">Phytophthora aleatoria</name>
    <dbReference type="NCBI Taxonomy" id="2496075"/>
    <lineage>
        <taxon>Eukaryota</taxon>
        <taxon>Sar</taxon>
        <taxon>Stramenopiles</taxon>
        <taxon>Oomycota</taxon>
        <taxon>Peronosporomycetes</taxon>
        <taxon>Peronosporales</taxon>
        <taxon>Peronosporaceae</taxon>
        <taxon>Phytophthora</taxon>
    </lineage>
</organism>
<proteinExistence type="predicted"/>